<evidence type="ECO:0000313" key="9">
    <source>
        <dbReference type="RefSeq" id="XP_006749737.2"/>
    </source>
</evidence>
<keyword evidence="4" id="KW-0653">Protein transport</keyword>
<dbReference type="FunFam" id="3.40.50.410:FF:000020">
    <property type="entry name" value="protein transport protein Sec24D isoform X1"/>
    <property type="match status" value="1"/>
</dbReference>
<evidence type="ECO:0000259" key="6">
    <source>
        <dbReference type="Pfam" id="PF04810"/>
    </source>
</evidence>
<dbReference type="GeneID" id="102735638"/>
<dbReference type="GO" id="GO:0006886">
    <property type="term" value="P:intracellular protein transport"/>
    <property type="evidence" value="ECO:0007669"/>
    <property type="project" value="InterPro"/>
</dbReference>
<evidence type="ECO:0000256" key="3">
    <source>
        <dbReference type="ARBA" id="ARBA00022448"/>
    </source>
</evidence>
<dbReference type="FunFam" id="2.30.30.380:FF:000003">
    <property type="entry name" value="SEC24 homolog D, COPII coat complex component"/>
    <property type="match status" value="1"/>
</dbReference>
<feature type="compositionally biased region" description="Low complexity" evidence="5">
    <location>
        <begin position="86"/>
        <end position="111"/>
    </location>
</feature>
<organism evidence="8 9">
    <name type="scientific">Leptonychotes weddellii</name>
    <name type="common">Weddell seal</name>
    <name type="synonym">Otaria weddellii</name>
    <dbReference type="NCBI Taxonomy" id="9713"/>
    <lineage>
        <taxon>Eukaryota</taxon>
        <taxon>Metazoa</taxon>
        <taxon>Chordata</taxon>
        <taxon>Craniata</taxon>
        <taxon>Vertebrata</taxon>
        <taxon>Euteleostomi</taxon>
        <taxon>Mammalia</taxon>
        <taxon>Eutheria</taxon>
        <taxon>Laurasiatheria</taxon>
        <taxon>Carnivora</taxon>
        <taxon>Caniformia</taxon>
        <taxon>Pinnipedia</taxon>
        <taxon>Phocidae</taxon>
        <taxon>Monachinae</taxon>
        <taxon>Lobodontini</taxon>
        <taxon>Leptonychotes</taxon>
    </lineage>
</organism>
<dbReference type="GO" id="GO:0000149">
    <property type="term" value="F:SNARE binding"/>
    <property type="evidence" value="ECO:0007669"/>
    <property type="project" value="TreeGrafter"/>
</dbReference>
<evidence type="ECO:0000313" key="8">
    <source>
        <dbReference type="Proteomes" id="UP000245341"/>
    </source>
</evidence>
<dbReference type="Proteomes" id="UP000245341">
    <property type="component" value="Unplaced"/>
</dbReference>
<dbReference type="InterPro" id="IPR006895">
    <property type="entry name" value="Znf_Sec23_Sec24"/>
</dbReference>
<dbReference type="InterPro" id="IPR006896">
    <property type="entry name" value="Sec23/24_trunk_dom"/>
</dbReference>
<dbReference type="GO" id="GO:0090110">
    <property type="term" value="P:COPII-coated vesicle cargo loading"/>
    <property type="evidence" value="ECO:0007669"/>
    <property type="project" value="TreeGrafter"/>
</dbReference>
<gene>
    <name evidence="9" type="primary">LOC102735638</name>
</gene>
<dbReference type="InterPro" id="IPR036174">
    <property type="entry name" value="Znf_Sec23_Sec24_sf"/>
</dbReference>
<dbReference type="GO" id="GO:0070971">
    <property type="term" value="C:endoplasmic reticulum exit site"/>
    <property type="evidence" value="ECO:0007669"/>
    <property type="project" value="TreeGrafter"/>
</dbReference>
<feature type="compositionally biased region" description="Pro residues" evidence="5">
    <location>
        <begin position="135"/>
        <end position="144"/>
    </location>
</feature>
<dbReference type="Pfam" id="PF04811">
    <property type="entry name" value="Sec23_trunk"/>
    <property type="match status" value="1"/>
</dbReference>
<protein>
    <submittedName>
        <fullName evidence="9">Protein transport protein Sec24D-like</fullName>
    </submittedName>
</protein>
<accession>A0A2U3Z152</accession>
<dbReference type="AlphaFoldDB" id="A0A2U3Z152"/>
<feature type="region of interest" description="Disordered" evidence="5">
    <location>
        <begin position="45"/>
        <end position="256"/>
    </location>
</feature>
<name>A0A2U3Z152_LEPWE</name>
<dbReference type="OrthoDB" id="49016at2759"/>
<feature type="domain" description="Sec23/Sec24 trunk" evidence="7">
    <location>
        <begin position="394"/>
        <end position="565"/>
    </location>
</feature>
<feature type="domain" description="Zinc finger Sec23/Sec24-type" evidence="6">
    <location>
        <begin position="317"/>
        <end position="355"/>
    </location>
</feature>
<dbReference type="STRING" id="9713.A0A2U3Z152"/>
<dbReference type="Gene3D" id="2.30.30.380">
    <property type="entry name" value="Zn-finger domain of Sec23/24"/>
    <property type="match status" value="1"/>
</dbReference>
<dbReference type="GO" id="GO:0008270">
    <property type="term" value="F:zinc ion binding"/>
    <property type="evidence" value="ECO:0007669"/>
    <property type="project" value="InterPro"/>
</dbReference>
<dbReference type="InterPro" id="IPR036465">
    <property type="entry name" value="vWFA_dom_sf"/>
</dbReference>
<dbReference type="PANTHER" id="PTHR13803:SF6">
    <property type="entry name" value="PROTEIN TRANSPORT PROTEIN SEC24D"/>
    <property type="match status" value="1"/>
</dbReference>
<reference evidence="9" key="1">
    <citation type="submission" date="2025-08" db="UniProtKB">
        <authorList>
            <consortium name="RefSeq"/>
        </authorList>
    </citation>
    <scope>IDENTIFICATION</scope>
    <source>
        <tissue evidence="9">Liver</tissue>
    </source>
</reference>
<comment type="subcellular location">
    <subcellularLocation>
        <location evidence="1">Cytoplasm</location>
        <location evidence="1">Cytosol</location>
    </subcellularLocation>
</comment>
<evidence type="ECO:0000256" key="4">
    <source>
        <dbReference type="ARBA" id="ARBA00022927"/>
    </source>
</evidence>
<dbReference type="GO" id="GO:0005829">
    <property type="term" value="C:cytosol"/>
    <property type="evidence" value="ECO:0007669"/>
    <property type="project" value="UniProtKB-SubCell"/>
</dbReference>
<dbReference type="GO" id="GO:0030127">
    <property type="term" value="C:COPII vesicle coat"/>
    <property type="evidence" value="ECO:0007669"/>
    <property type="project" value="InterPro"/>
</dbReference>
<evidence type="ECO:0000256" key="5">
    <source>
        <dbReference type="SAM" id="MobiDB-lite"/>
    </source>
</evidence>
<feature type="compositionally biased region" description="Low complexity" evidence="5">
    <location>
        <begin position="45"/>
        <end position="54"/>
    </location>
</feature>
<dbReference type="SUPFAM" id="SSF82919">
    <property type="entry name" value="Zn-finger domain of Sec23/24"/>
    <property type="match status" value="1"/>
</dbReference>
<sequence length="580" mass="62881">MEIPSFQLRTIQKDFLLLSKLMFQKRKYKCAYNYGMMKPAGPLGAPAPGGMLPQGPSPPGPHQFGQNGAHAQGHPSQRFTGPPPVNSAASSYAPYSPTTQSSYPSPASTSSVTQLGNQLNAMHINSYGSGMAPPGQGPPGPPSAPSFQGLPRPPQPSIMQPGSQVLPPPPTALNGHGASPLPPSTHRQDGLPGPAPLNAQYQPPPLPGQTLGTGYSPQQAADYGPQMAGGQLSYPGGFPGGPAQMAGPPQLQKRLDPDSIPSPIQVIENDRATRGGQVYATNTRGQVPPLVTTDCVIQDQGISCTPLYLVNHGENGPVRCNRCKAYMCPFMQFIEGGRRYQCGFCNCVNDVPPFYFQHLDHIGRRLDHYERPELSLGSYEYVATLDYCRKNKPPNPPAFIFMIDVSYSNVKNGLVKLICEELKTVLEKLPKEEQEETSAIRVGFITYNKVLHFFNVKSNLAQPQMMVVTDVGEVFVPLLDGFLVNYQESQSVIHNLLDQIPEMFADSNENETVFAPVIQAGMEALKAADCPGKLFIFHSSLPTAEAPGKLKNRDDKKLINTDKEKVFVNNGPLKCPCVSF</sequence>
<dbReference type="RefSeq" id="XP_006749737.2">
    <property type="nucleotide sequence ID" value="XM_006749674.2"/>
</dbReference>
<feature type="compositionally biased region" description="Low complexity" evidence="5">
    <location>
        <begin position="241"/>
        <end position="250"/>
    </location>
</feature>
<dbReference type="PANTHER" id="PTHR13803">
    <property type="entry name" value="SEC24-RELATED PROTEIN"/>
    <property type="match status" value="1"/>
</dbReference>
<evidence type="ECO:0000259" key="7">
    <source>
        <dbReference type="Pfam" id="PF04811"/>
    </source>
</evidence>
<proteinExistence type="inferred from homology"/>
<dbReference type="SUPFAM" id="SSF53300">
    <property type="entry name" value="vWA-like"/>
    <property type="match status" value="1"/>
</dbReference>
<keyword evidence="8" id="KW-1185">Reference proteome</keyword>
<dbReference type="KEGG" id="lww:102735638"/>
<dbReference type="Gene3D" id="3.40.50.410">
    <property type="entry name" value="von Willebrand factor, type A domain"/>
    <property type="match status" value="1"/>
</dbReference>
<dbReference type="Pfam" id="PF04810">
    <property type="entry name" value="zf-Sec23_Sec24"/>
    <property type="match status" value="1"/>
</dbReference>
<dbReference type="InterPro" id="IPR050550">
    <property type="entry name" value="SEC23_SEC24_subfamily"/>
</dbReference>
<keyword evidence="3" id="KW-0813">Transport</keyword>
<evidence type="ECO:0000256" key="1">
    <source>
        <dbReference type="ARBA" id="ARBA00004514"/>
    </source>
</evidence>
<evidence type="ECO:0000256" key="2">
    <source>
        <dbReference type="ARBA" id="ARBA00008334"/>
    </source>
</evidence>
<comment type="similarity">
    <text evidence="2">Belongs to the SEC23/SEC24 family. SEC24 subfamily.</text>
</comment>